<keyword evidence="2" id="KW-0472">Membrane</keyword>
<dbReference type="EMBL" id="MU865291">
    <property type="protein sequence ID" value="KAK4231675.1"/>
    <property type="molecule type" value="Genomic_DNA"/>
</dbReference>
<evidence type="ECO:0000256" key="2">
    <source>
        <dbReference type="SAM" id="Phobius"/>
    </source>
</evidence>
<dbReference type="AlphaFoldDB" id="A0AAN7BY03"/>
<evidence type="ECO:0000313" key="3">
    <source>
        <dbReference type="EMBL" id="KAK4231675.1"/>
    </source>
</evidence>
<accession>A0AAN7BY03</accession>
<protein>
    <submittedName>
        <fullName evidence="3">Uncharacterized protein</fullName>
    </submittedName>
</protein>
<keyword evidence="2" id="KW-0812">Transmembrane</keyword>
<proteinExistence type="predicted"/>
<feature type="region of interest" description="Disordered" evidence="1">
    <location>
        <begin position="155"/>
        <end position="184"/>
    </location>
</feature>
<organism evidence="3 4">
    <name type="scientific">Podospora fimiseda</name>
    <dbReference type="NCBI Taxonomy" id="252190"/>
    <lineage>
        <taxon>Eukaryota</taxon>
        <taxon>Fungi</taxon>
        <taxon>Dikarya</taxon>
        <taxon>Ascomycota</taxon>
        <taxon>Pezizomycotina</taxon>
        <taxon>Sordariomycetes</taxon>
        <taxon>Sordariomycetidae</taxon>
        <taxon>Sordariales</taxon>
        <taxon>Podosporaceae</taxon>
        <taxon>Podospora</taxon>
    </lineage>
</organism>
<evidence type="ECO:0000313" key="4">
    <source>
        <dbReference type="Proteomes" id="UP001301958"/>
    </source>
</evidence>
<name>A0AAN7BY03_9PEZI</name>
<sequence length="200" mass="21686">MPTPDEPRAFTDTIPQKHPSKPKPESHQYSNLEVIQFDNNDKYRVLPDTTDLEPVSQPFMHVSELEVINNNGNPPPSSNKQNIIELDANITNKGSKRISGLSTRGFWILVIIMTVILAIGIGGGVAGGLMRSSREVTATTIIVIQTPAVTVTSTAGRKSTVPTGTNLITSTSSTSPAKIPTETLPKPWYHQQAPVSGYRN</sequence>
<evidence type="ECO:0000256" key="1">
    <source>
        <dbReference type="SAM" id="MobiDB-lite"/>
    </source>
</evidence>
<feature type="transmembrane region" description="Helical" evidence="2">
    <location>
        <begin position="106"/>
        <end position="130"/>
    </location>
</feature>
<feature type="compositionally biased region" description="Polar residues" evidence="1">
    <location>
        <begin position="155"/>
        <end position="176"/>
    </location>
</feature>
<reference evidence="3" key="1">
    <citation type="journal article" date="2023" name="Mol. Phylogenet. Evol.">
        <title>Genome-scale phylogeny and comparative genomics of the fungal order Sordariales.</title>
        <authorList>
            <person name="Hensen N."/>
            <person name="Bonometti L."/>
            <person name="Westerberg I."/>
            <person name="Brannstrom I.O."/>
            <person name="Guillou S."/>
            <person name="Cros-Aarteil S."/>
            <person name="Calhoun S."/>
            <person name="Haridas S."/>
            <person name="Kuo A."/>
            <person name="Mondo S."/>
            <person name="Pangilinan J."/>
            <person name="Riley R."/>
            <person name="LaButti K."/>
            <person name="Andreopoulos B."/>
            <person name="Lipzen A."/>
            <person name="Chen C."/>
            <person name="Yan M."/>
            <person name="Daum C."/>
            <person name="Ng V."/>
            <person name="Clum A."/>
            <person name="Steindorff A."/>
            <person name="Ohm R.A."/>
            <person name="Martin F."/>
            <person name="Silar P."/>
            <person name="Natvig D.O."/>
            <person name="Lalanne C."/>
            <person name="Gautier V."/>
            <person name="Ament-Velasquez S.L."/>
            <person name="Kruys A."/>
            <person name="Hutchinson M.I."/>
            <person name="Powell A.J."/>
            <person name="Barry K."/>
            <person name="Miller A.N."/>
            <person name="Grigoriev I.V."/>
            <person name="Debuchy R."/>
            <person name="Gladieux P."/>
            <person name="Hiltunen Thoren M."/>
            <person name="Johannesson H."/>
        </authorList>
    </citation>
    <scope>NUCLEOTIDE SEQUENCE</scope>
    <source>
        <strain evidence="3">CBS 990.96</strain>
    </source>
</reference>
<gene>
    <name evidence="3" type="ORF">QBC38DRAFT_450918</name>
</gene>
<feature type="region of interest" description="Disordered" evidence="1">
    <location>
        <begin position="1"/>
        <end position="29"/>
    </location>
</feature>
<dbReference type="Proteomes" id="UP001301958">
    <property type="component" value="Unassembled WGS sequence"/>
</dbReference>
<comment type="caution">
    <text evidence="3">The sequence shown here is derived from an EMBL/GenBank/DDBJ whole genome shotgun (WGS) entry which is preliminary data.</text>
</comment>
<keyword evidence="2" id="KW-1133">Transmembrane helix</keyword>
<reference evidence="3" key="2">
    <citation type="submission" date="2023-05" db="EMBL/GenBank/DDBJ databases">
        <authorList>
            <consortium name="Lawrence Berkeley National Laboratory"/>
            <person name="Steindorff A."/>
            <person name="Hensen N."/>
            <person name="Bonometti L."/>
            <person name="Westerberg I."/>
            <person name="Brannstrom I.O."/>
            <person name="Guillou S."/>
            <person name="Cros-Aarteil S."/>
            <person name="Calhoun S."/>
            <person name="Haridas S."/>
            <person name="Kuo A."/>
            <person name="Mondo S."/>
            <person name="Pangilinan J."/>
            <person name="Riley R."/>
            <person name="Labutti K."/>
            <person name="Andreopoulos B."/>
            <person name="Lipzen A."/>
            <person name="Chen C."/>
            <person name="Yanf M."/>
            <person name="Daum C."/>
            <person name="Ng V."/>
            <person name="Clum A."/>
            <person name="Ohm R."/>
            <person name="Martin F."/>
            <person name="Silar P."/>
            <person name="Natvig D."/>
            <person name="Lalanne C."/>
            <person name="Gautier V."/>
            <person name="Ament-Velasquez S.L."/>
            <person name="Kruys A."/>
            <person name="Hutchinson M.I."/>
            <person name="Powell A.J."/>
            <person name="Barry K."/>
            <person name="Miller A.N."/>
            <person name="Grigoriev I.V."/>
            <person name="Debuchy R."/>
            <person name="Gladieux P."/>
            <person name="Thoren M.H."/>
            <person name="Johannesson H."/>
        </authorList>
    </citation>
    <scope>NUCLEOTIDE SEQUENCE</scope>
    <source>
        <strain evidence="3">CBS 990.96</strain>
    </source>
</reference>
<keyword evidence="4" id="KW-1185">Reference proteome</keyword>